<dbReference type="AlphaFoldDB" id="A0AA88PNJ6"/>
<dbReference type="GO" id="GO:0004930">
    <property type="term" value="F:G protein-coupled receptor activity"/>
    <property type="evidence" value="ECO:0007669"/>
    <property type="project" value="InterPro"/>
</dbReference>
<keyword evidence="4" id="KW-0053">Apoptosis</keyword>
<dbReference type="Gene3D" id="1.10.437.10">
    <property type="entry name" value="Blc2-like"/>
    <property type="match status" value="1"/>
</dbReference>
<dbReference type="Gene3D" id="1.20.1070.10">
    <property type="entry name" value="Rhodopsin 7-helix transmembrane proteins"/>
    <property type="match status" value="1"/>
</dbReference>
<evidence type="ECO:0000256" key="7">
    <source>
        <dbReference type="SAM" id="Phobius"/>
    </source>
</evidence>
<feature type="transmembrane region" description="Helical" evidence="7">
    <location>
        <begin position="56"/>
        <end position="73"/>
    </location>
</feature>
<dbReference type="PROSITE" id="PS50262">
    <property type="entry name" value="G_PROTEIN_RECEP_F1_2"/>
    <property type="match status" value="1"/>
</dbReference>
<evidence type="ECO:0000256" key="3">
    <source>
        <dbReference type="ARBA" id="ARBA00022692"/>
    </source>
</evidence>
<feature type="transmembrane region" description="Helical" evidence="7">
    <location>
        <begin position="131"/>
        <end position="152"/>
    </location>
</feature>
<dbReference type="InterPro" id="IPR017452">
    <property type="entry name" value="GPCR_Rhodpsn_7TM"/>
</dbReference>
<dbReference type="InterPro" id="IPR002475">
    <property type="entry name" value="Bcl2-like"/>
</dbReference>
<comment type="caution">
    <text evidence="9">The sequence shown here is derived from an EMBL/GenBank/DDBJ whole genome shotgun (WGS) entry which is preliminary data.</text>
</comment>
<dbReference type="InterPro" id="IPR036834">
    <property type="entry name" value="Bcl-2-like_sf"/>
</dbReference>
<keyword evidence="10" id="KW-1185">Reference proteome</keyword>
<comment type="subcellular location">
    <subcellularLocation>
        <location evidence="1">Membrane</location>
    </subcellularLocation>
</comment>
<dbReference type="GO" id="GO:2001236">
    <property type="term" value="P:regulation of extrinsic apoptotic signaling pathway"/>
    <property type="evidence" value="ECO:0007669"/>
    <property type="project" value="TreeGrafter"/>
</dbReference>
<evidence type="ECO:0000313" key="9">
    <source>
        <dbReference type="EMBL" id="KAK2894638.1"/>
    </source>
</evidence>
<feature type="transmembrane region" description="Helical" evidence="7">
    <location>
        <begin position="26"/>
        <end position="44"/>
    </location>
</feature>
<gene>
    <name evidence="9" type="ORF">Q8A67_011867</name>
</gene>
<reference evidence="9" key="1">
    <citation type="submission" date="2023-08" db="EMBL/GenBank/DDBJ databases">
        <title>Chromosome-level Genome Assembly of mud carp (Cirrhinus molitorella).</title>
        <authorList>
            <person name="Liu H."/>
        </authorList>
    </citation>
    <scope>NUCLEOTIDE SEQUENCE</scope>
    <source>
        <strain evidence="9">Prfri</strain>
        <tissue evidence="9">Muscle</tissue>
    </source>
</reference>
<evidence type="ECO:0000256" key="6">
    <source>
        <dbReference type="ARBA" id="ARBA00023136"/>
    </source>
</evidence>
<name>A0AA88PNJ6_9TELE</name>
<proteinExistence type="predicted"/>
<keyword evidence="3 7" id="KW-0812">Transmembrane</keyword>
<feature type="transmembrane region" description="Helical" evidence="7">
    <location>
        <begin position="158"/>
        <end position="185"/>
    </location>
</feature>
<sequence>MHELFLSIVDKCNDLDYSYVRLPIESLTFVLGFPSNVALLWLLLRGEKALSPSDVLGLNLAVLNIIFCISLPLDVYVSVSKRAGDLLTVSEAISILNLIGCPLLLTSMCVERYLAAAHAVLYMKLGNNWEYRVVCSALIWIVTLGISVITFQQRLPKLAMYLSITLDAFLLIMLACLTGIVHVLRQKGPGEGQTGGRGGSTIKGRALKNALLILVPSAVIYGPLLATAPKTLPSFPKSVVVRRDGRQETGAGDKFGEVAEKLTQIVDNGLLDKRRVDEGIESDGDKDVDQDVIEKLVDLLKKSGDDLNERILSNHELLGYLQRTFSYNFFKRLTDAFITSVVPEYLQSRRKREQIAMTFEVTSRLNALDLHPMNRSMGYGAQYLQEYFALWVNQHGGWEKAFDDHDDEEVH</sequence>
<feature type="transmembrane region" description="Helical" evidence="7">
    <location>
        <begin position="93"/>
        <end position="110"/>
    </location>
</feature>
<organism evidence="9 10">
    <name type="scientific">Cirrhinus molitorella</name>
    <name type="common">mud carp</name>
    <dbReference type="NCBI Taxonomy" id="172907"/>
    <lineage>
        <taxon>Eukaryota</taxon>
        <taxon>Metazoa</taxon>
        <taxon>Chordata</taxon>
        <taxon>Craniata</taxon>
        <taxon>Vertebrata</taxon>
        <taxon>Euteleostomi</taxon>
        <taxon>Actinopterygii</taxon>
        <taxon>Neopterygii</taxon>
        <taxon>Teleostei</taxon>
        <taxon>Ostariophysi</taxon>
        <taxon>Cypriniformes</taxon>
        <taxon>Cyprinidae</taxon>
        <taxon>Labeoninae</taxon>
        <taxon>Labeonini</taxon>
        <taxon>Cirrhinus</taxon>
    </lineage>
</organism>
<evidence type="ECO:0000256" key="2">
    <source>
        <dbReference type="ARBA" id="ARBA00022553"/>
    </source>
</evidence>
<evidence type="ECO:0000259" key="8">
    <source>
        <dbReference type="PROSITE" id="PS50262"/>
    </source>
</evidence>
<dbReference type="SUPFAM" id="SSF81321">
    <property type="entry name" value="Family A G protein-coupled receptor-like"/>
    <property type="match status" value="1"/>
</dbReference>
<dbReference type="EMBL" id="JAUYZG010000011">
    <property type="protein sequence ID" value="KAK2894638.1"/>
    <property type="molecule type" value="Genomic_DNA"/>
</dbReference>
<protein>
    <recommendedName>
        <fullName evidence="8">G-protein coupled receptors family 1 profile domain-containing protein</fullName>
    </recommendedName>
</protein>
<keyword evidence="6 7" id="KW-0472">Membrane</keyword>
<dbReference type="Pfam" id="PF00001">
    <property type="entry name" value="7tm_1"/>
    <property type="match status" value="1"/>
</dbReference>
<dbReference type="PROSITE" id="PS50062">
    <property type="entry name" value="BCL2_FAMILY"/>
    <property type="match status" value="1"/>
</dbReference>
<dbReference type="PANTHER" id="PTHR14965">
    <property type="entry name" value="SI:CH73-248E21.1"/>
    <property type="match status" value="1"/>
</dbReference>
<dbReference type="GO" id="GO:0006915">
    <property type="term" value="P:apoptotic process"/>
    <property type="evidence" value="ECO:0007669"/>
    <property type="project" value="UniProtKB-KW"/>
</dbReference>
<keyword evidence="2" id="KW-0597">Phosphoprotein</keyword>
<dbReference type="PANTHER" id="PTHR14965:SF1">
    <property type="entry name" value="APOPTOSIS FACILITATOR BCL-2-LIKE PROTEIN 14"/>
    <property type="match status" value="1"/>
</dbReference>
<evidence type="ECO:0000313" key="10">
    <source>
        <dbReference type="Proteomes" id="UP001187343"/>
    </source>
</evidence>
<accession>A0AA88PNJ6</accession>
<evidence type="ECO:0000256" key="1">
    <source>
        <dbReference type="ARBA" id="ARBA00004370"/>
    </source>
</evidence>
<dbReference type="SUPFAM" id="SSF56854">
    <property type="entry name" value="Bcl-2 inhibitors of programmed cell death"/>
    <property type="match status" value="1"/>
</dbReference>
<feature type="domain" description="G-protein coupled receptors family 1 profile" evidence="8">
    <location>
        <begin position="35"/>
        <end position="151"/>
    </location>
</feature>
<evidence type="ECO:0000256" key="4">
    <source>
        <dbReference type="ARBA" id="ARBA00022703"/>
    </source>
</evidence>
<dbReference type="InterPro" id="IPR000276">
    <property type="entry name" value="GPCR_Rhodpsn"/>
</dbReference>
<dbReference type="GO" id="GO:0016020">
    <property type="term" value="C:membrane"/>
    <property type="evidence" value="ECO:0007669"/>
    <property type="project" value="UniProtKB-SubCell"/>
</dbReference>
<keyword evidence="5 7" id="KW-1133">Transmembrane helix</keyword>
<evidence type="ECO:0000256" key="5">
    <source>
        <dbReference type="ARBA" id="ARBA00022989"/>
    </source>
</evidence>
<feature type="transmembrane region" description="Helical" evidence="7">
    <location>
        <begin position="206"/>
        <end position="226"/>
    </location>
</feature>
<dbReference type="Proteomes" id="UP001187343">
    <property type="component" value="Unassembled WGS sequence"/>
</dbReference>